<evidence type="ECO:0000313" key="2">
    <source>
        <dbReference type="Proteomes" id="UP000593561"/>
    </source>
</evidence>
<evidence type="ECO:0000313" key="1">
    <source>
        <dbReference type="EMBL" id="MBA0637353.1"/>
    </source>
</evidence>
<gene>
    <name evidence="1" type="ORF">Godav_000033</name>
</gene>
<dbReference type="AlphaFoldDB" id="A0A7J8TGT5"/>
<organism evidence="1 2">
    <name type="scientific">Gossypium davidsonii</name>
    <name type="common">Davidson's cotton</name>
    <name type="synonym">Gossypium klotzschianum subsp. davidsonii</name>
    <dbReference type="NCBI Taxonomy" id="34287"/>
    <lineage>
        <taxon>Eukaryota</taxon>
        <taxon>Viridiplantae</taxon>
        <taxon>Streptophyta</taxon>
        <taxon>Embryophyta</taxon>
        <taxon>Tracheophyta</taxon>
        <taxon>Spermatophyta</taxon>
        <taxon>Magnoliopsida</taxon>
        <taxon>eudicotyledons</taxon>
        <taxon>Gunneridae</taxon>
        <taxon>Pentapetalae</taxon>
        <taxon>rosids</taxon>
        <taxon>malvids</taxon>
        <taxon>Malvales</taxon>
        <taxon>Malvaceae</taxon>
        <taxon>Malvoideae</taxon>
        <taxon>Gossypium</taxon>
    </lineage>
</organism>
<accession>A0A7J8TGT5</accession>
<proteinExistence type="predicted"/>
<name>A0A7J8TGT5_GOSDV</name>
<comment type="caution">
    <text evidence="1">The sequence shown here is derived from an EMBL/GenBank/DDBJ whole genome shotgun (WGS) entry which is preliminary data.</text>
</comment>
<protein>
    <submittedName>
        <fullName evidence="1">Uncharacterized protein</fullName>
    </submittedName>
</protein>
<sequence length="18" mass="2039">MIRTQLNINVPLIVSTLL</sequence>
<dbReference type="Proteomes" id="UP000593561">
    <property type="component" value="Unassembled WGS sequence"/>
</dbReference>
<dbReference type="EMBL" id="JABFAC010248303">
    <property type="protein sequence ID" value="MBA0637353.1"/>
    <property type="molecule type" value="Genomic_DNA"/>
</dbReference>
<keyword evidence="2" id="KW-1185">Reference proteome</keyword>
<reference evidence="1 2" key="1">
    <citation type="journal article" date="2019" name="Genome Biol. Evol.">
        <title>Insights into the evolution of the New World diploid cottons (Gossypium, subgenus Houzingenia) based on genome sequencing.</title>
        <authorList>
            <person name="Grover C.E."/>
            <person name="Arick M.A. 2nd"/>
            <person name="Thrash A."/>
            <person name="Conover J.L."/>
            <person name="Sanders W.S."/>
            <person name="Peterson D.G."/>
            <person name="Frelichowski J.E."/>
            <person name="Scheffler J.A."/>
            <person name="Scheffler B.E."/>
            <person name="Wendel J.F."/>
        </authorList>
    </citation>
    <scope>NUCLEOTIDE SEQUENCE [LARGE SCALE GENOMIC DNA]</scope>
    <source>
        <strain evidence="1">27</strain>
        <tissue evidence="1">Leaf</tissue>
    </source>
</reference>